<protein>
    <submittedName>
        <fullName evidence="2">ZGRF1 isoform X1</fullName>
    </submittedName>
</protein>
<accession>A0A6S7J4J8</accession>
<dbReference type="InterPro" id="IPR041677">
    <property type="entry name" value="DNA2/NAM7_AAA_11"/>
</dbReference>
<evidence type="ECO:0000313" key="3">
    <source>
        <dbReference type="Proteomes" id="UP001152795"/>
    </source>
</evidence>
<dbReference type="PANTHER" id="PTHR28535">
    <property type="entry name" value="ZINC FINGER GRF-TYPE CONTAINING 1"/>
    <property type="match status" value="1"/>
</dbReference>
<gene>
    <name evidence="2" type="ORF">PACLA_8A085815</name>
</gene>
<reference evidence="2" key="1">
    <citation type="submission" date="2020-04" db="EMBL/GenBank/DDBJ databases">
        <authorList>
            <person name="Alioto T."/>
            <person name="Alioto T."/>
            <person name="Gomez Garrido J."/>
        </authorList>
    </citation>
    <scope>NUCLEOTIDE SEQUENCE</scope>
    <source>
        <strain evidence="2">A484AB</strain>
    </source>
</reference>
<dbReference type="SUPFAM" id="SSF52540">
    <property type="entry name" value="P-loop containing nucleoside triphosphate hydrolases"/>
    <property type="match status" value="1"/>
</dbReference>
<dbReference type="GO" id="GO:0004386">
    <property type="term" value="F:helicase activity"/>
    <property type="evidence" value="ECO:0007669"/>
    <property type="project" value="InterPro"/>
</dbReference>
<dbReference type="OrthoDB" id="5989518at2759"/>
<feature type="non-terminal residue" evidence="2">
    <location>
        <position position="1192"/>
    </location>
</feature>
<dbReference type="GO" id="GO:0006302">
    <property type="term" value="P:double-strand break repair"/>
    <property type="evidence" value="ECO:0007669"/>
    <property type="project" value="TreeGrafter"/>
</dbReference>
<sequence>FDLDNYNTRGKNKPYQETMMNSKGRTENRGVYNTRGTTLKYSQLAPSTSTAKDFYPQKTYHGTMMNSKGRTENRGDCNTRGKTLKYSQLAPSTSTANDFYPQKTYQGTKSINSKGSTQRRDTDNYNYTRDKCYQGTNENSFPTPKRNRSELLSLFGGKSRPDKQGRSCNETITPPQQNFSTVSDSENVSYKKTLPTTNNPFSQAFDISLGDEDNFSDTSFQSLYNPKSATNATTSWLNGQPWHSDKTEVIDVNVCHDEYVVPEIDDVLLDYNHENNSNSNNFTSATSSVNTLPWKSNDPQVTRGCNVLDNKDFDEEMDDVVFDHDDYDGFGMFSTSSKTTRSLAGHKLGCKDRSFRNHNNISRSAPGTTVSRLNDSLSWESNKSRVCVGSNVLVNGPEFDPEFDNVVLDDDDEFATFSISSGKSTSVASGRQSFDHGNARRLTVDDDTLSPLQENATEREQLNNIPSTSRNFLPNRSLQHSSSRNNKFTSPLIVSVKNNPHASSSYQKDSGSSNIERTTCAVGSSIRPQSFSGELYFPSNAECCGSVTPTRQLIIPTKFTTAMDYKGILKSSLREHLNIILFELAQKYHGILCKADITSSDDTFSDQKENVKGPSCSHGPAKLRAVKKDGPNKGRHFYTCPGSGSNQCKFFQWADERQTASTTGTKKISLTSTDSIRVFFKSEGIYFYHNCLMERRSQPTKFFGKKYSKKGSNTDYGKKVMYIVLKYRDSSSLYTKDDIWIISKSINFEPRTTFVAKSMFYGPSSSGDLEIEPVSGYSPSNWRSGDTVHAIWACNAGTELSCIQNLDDYATLQHMPLLPYIMNGSRPSYSFQRTQRHSFSAPLSGVMDRNSLGISWQVTERETEEMIELHKLNTDQAAALRSCAKMFLSENEDRMECLPITLIHGVFGAGKSFLLAVVVLLMVRLFEIADASDEARTRPITWKILISSTTNVAVDRILLGLLDLGFDQFVRVGSVRKIAKPVLPFSIHSTGTESQELKELQGMLKTELTSSEKAYVRKSIEMHKLGENRKRLANVRVVGVTCAACTFAALERLKFPVLLLDECSQMTEPTSLLPMARFGCRKLVLVGDPKQLNPTIQGSEPSHESGLEQTLFDRLIKMDLKPILLRKQYRCHPVISSLSNRLFYNDRLLDGVNAEEREPLVDFVPTLCFYNVSNGREECSQDGSYFNSAEVK</sequence>
<proteinExistence type="predicted"/>
<dbReference type="PANTHER" id="PTHR28535:SF1">
    <property type="entry name" value="PROTEIN ZGRF1"/>
    <property type="match status" value="1"/>
</dbReference>
<dbReference type="Gene3D" id="3.40.50.300">
    <property type="entry name" value="P-loop containing nucleotide triphosphate hydrolases"/>
    <property type="match status" value="2"/>
</dbReference>
<dbReference type="AlphaFoldDB" id="A0A6S7J4J8"/>
<dbReference type="InterPro" id="IPR027417">
    <property type="entry name" value="P-loop_NTPase"/>
</dbReference>
<feature type="compositionally biased region" description="Basic and acidic residues" evidence="1">
    <location>
        <begin position="118"/>
        <end position="132"/>
    </location>
</feature>
<dbReference type="GO" id="GO:0035861">
    <property type="term" value="C:site of double-strand break"/>
    <property type="evidence" value="ECO:0007669"/>
    <property type="project" value="TreeGrafter"/>
</dbReference>
<dbReference type="InterPro" id="IPR010666">
    <property type="entry name" value="Znf_GRF"/>
</dbReference>
<feature type="region of interest" description="Disordered" evidence="1">
    <location>
        <begin position="59"/>
        <end position="184"/>
    </location>
</feature>
<dbReference type="Pfam" id="PF13086">
    <property type="entry name" value="AAA_11"/>
    <property type="match status" value="1"/>
</dbReference>
<name>A0A6S7J4J8_PARCT</name>
<feature type="region of interest" description="Disordered" evidence="1">
    <location>
        <begin position="464"/>
        <end position="486"/>
    </location>
</feature>
<organism evidence="2 3">
    <name type="scientific">Paramuricea clavata</name>
    <name type="common">Red gorgonian</name>
    <name type="synonym">Violescent sea-whip</name>
    <dbReference type="NCBI Taxonomy" id="317549"/>
    <lineage>
        <taxon>Eukaryota</taxon>
        <taxon>Metazoa</taxon>
        <taxon>Cnidaria</taxon>
        <taxon>Anthozoa</taxon>
        <taxon>Octocorallia</taxon>
        <taxon>Malacalcyonacea</taxon>
        <taxon>Plexauridae</taxon>
        <taxon>Paramuricea</taxon>
    </lineage>
</organism>
<dbReference type="InterPro" id="IPR041679">
    <property type="entry name" value="DNA2/NAM7-like_C"/>
</dbReference>
<dbReference type="GO" id="GO:0008270">
    <property type="term" value="F:zinc ion binding"/>
    <property type="evidence" value="ECO:0007669"/>
    <property type="project" value="InterPro"/>
</dbReference>
<feature type="compositionally biased region" description="Basic and acidic residues" evidence="1">
    <location>
        <begin position="69"/>
        <end position="79"/>
    </location>
</feature>
<evidence type="ECO:0000256" key="1">
    <source>
        <dbReference type="SAM" id="MobiDB-lite"/>
    </source>
</evidence>
<dbReference type="Pfam" id="PF13087">
    <property type="entry name" value="AAA_12"/>
    <property type="match status" value="1"/>
</dbReference>
<dbReference type="InterPro" id="IPR052800">
    <property type="entry name" value="DNA_Repair_Helicase_ZGRF1"/>
</dbReference>
<dbReference type="Pfam" id="PF06839">
    <property type="entry name" value="Zn_ribbon_GRF"/>
    <property type="match status" value="1"/>
</dbReference>
<comment type="caution">
    <text evidence="2">The sequence shown here is derived from an EMBL/GenBank/DDBJ whole genome shotgun (WGS) entry which is preliminary data.</text>
</comment>
<feature type="compositionally biased region" description="Polar residues" evidence="1">
    <location>
        <begin position="166"/>
        <end position="184"/>
    </location>
</feature>
<keyword evidence="3" id="KW-1185">Reference proteome</keyword>
<evidence type="ECO:0000313" key="2">
    <source>
        <dbReference type="EMBL" id="CAB4024831.1"/>
    </source>
</evidence>
<feature type="non-terminal residue" evidence="2">
    <location>
        <position position="1"/>
    </location>
</feature>
<feature type="compositionally biased region" description="Polar residues" evidence="1">
    <location>
        <begin position="85"/>
        <end position="116"/>
    </location>
</feature>
<feature type="region of interest" description="Disordered" evidence="1">
    <location>
        <begin position="1"/>
        <end position="31"/>
    </location>
</feature>
<dbReference type="Proteomes" id="UP001152795">
    <property type="component" value="Unassembled WGS sequence"/>
</dbReference>
<dbReference type="GO" id="GO:0005634">
    <property type="term" value="C:nucleus"/>
    <property type="evidence" value="ECO:0007669"/>
    <property type="project" value="TreeGrafter"/>
</dbReference>
<dbReference type="PROSITE" id="PS51999">
    <property type="entry name" value="ZF_GRF"/>
    <property type="match status" value="1"/>
</dbReference>
<dbReference type="EMBL" id="CACRXK020013262">
    <property type="protein sequence ID" value="CAB4024831.1"/>
    <property type="molecule type" value="Genomic_DNA"/>
</dbReference>